<feature type="transmembrane region" description="Helical" evidence="6">
    <location>
        <begin position="600"/>
        <end position="618"/>
    </location>
</feature>
<sequence length="668" mass="78406">MSNVNNTIFMQSIGPNDSIQNFNQMEARRSNSFDNNIFPRNNYNLNQNMHNYPQQYPFNQYHYNQQLPPAILPDHPFPHQDSQLINNPQTPHNYQQYTYPQQPYQPFLNSQSIHDDNNQQESEKKKYPEGINYYKKYRYDLYNIQYRHISIKQWNDIPVDESPYSHMWETPESFEPEQFSKIHSNNEKKKKRNDLFWFIIFIVNVIASIAVFTYLTIKFRSNYDSEKLAFVDPYSKFQFEINEITNIKVYTKEIFIAVAIGAAIGLVFNIIHITYSTFAPLVYIKDSIWLCIIISILCIILLVIRGFYYAFGFPILTLILALLFFCCMRKDMSFSASVLTVVIKLFWNYPSVILILCFDTFFELIFGLSFSISIFFIEITETSRYLYIFICFSFLWVSSTFEYLTYMTIAGLTSSWYFLNDTMYYPKKPVWDAFKRNCKRSFGSASAAGFLLCFIKLLEFIANSDNICCNCSRAHNSYTTIPTTDINEERNEERPEKAILCLLKCIAISILKILEACIPFINQYALIYCAIFDVPFKEGCRRWAEMSCHKFCNLVLSGCCIKSAMFFNGLIWTIGSVSFGLGISNYIFKELNNYDLPFPKISVSIFAFIFTYSIFQVFTQPFSTFADSLIICFFESPEKLKTSENNLYENMRSFYENSVEEMIQSSYQ</sequence>
<keyword evidence="4 6" id="KW-1133">Transmembrane helix</keyword>
<feature type="transmembrane region" description="Helical" evidence="6">
    <location>
        <begin position="310"/>
        <end position="328"/>
    </location>
</feature>
<dbReference type="InterPro" id="IPR007603">
    <property type="entry name" value="Choline_transptr-like"/>
</dbReference>
<dbReference type="Pfam" id="PF04515">
    <property type="entry name" value="Choline_transpo"/>
    <property type="match status" value="1"/>
</dbReference>
<keyword evidence="3 6" id="KW-0812">Transmembrane</keyword>
<protein>
    <recommendedName>
        <fullName evidence="6">Choline transporter-like protein</fullName>
    </recommendedName>
</protein>
<keyword evidence="5 6" id="KW-0472">Membrane</keyword>
<organism evidence="8 9">
    <name type="scientific">Tritrichomonas musculus</name>
    <dbReference type="NCBI Taxonomy" id="1915356"/>
    <lineage>
        <taxon>Eukaryota</taxon>
        <taxon>Metamonada</taxon>
        <taxon>Parabasalia</taxon>
        <taxon>Tritrichomonadida</taxon>
        <taxon>Tritrichomonadidae</taxon>
        <taxon>Tritrichomonas</taxon>
    </lineage>
</organism>
<dbReference type="PANTHER" id="PTHR12385:SF4">
    <property type="entry name" value="PROTEIN PNS1"/>
    <property type="match status" value="1"/>
</dbReference>
<evidence type="ECO:0000256" key="3">
    <source>
        <dbReference type="ARBA" id="ARBA00022692"/>
    </source>
</evidence>
<reference evidence="8 9" key="1">
    <citation type="submission" date="2024-04" db="EMBL/GenBank/DDBJ databases">
        <title>Tritrichomonas musculus Genome.</title>
        <authorList>
            <person name="Alves-Ferreira E."/>
            <person name="Grigg M."/>
            <person name="Lorenzi H."/>
            <person name="Galac M."/>
        </authorList>
    </citation>
    <scope>NUCLEOTIDE SEQUENCE [LARGE SCALE GENOMIC DNA]</scope>
    <source>
        <strain evidence="8 9">EAF2021</strain>
    </source>
</reference>
<feature type="transmembrane region" description="Helical" evidence="6">
    <location>
        <begin position="195"/>
        <end position="217"/>
    </location>
</feature>
<dbReference type="Proteomes" id="UP001470230">
    <property type="component" value="Unassembled WGS sequence"/>
</dbReference>
<feature type="transmembrane region" description="Helical" evidence="6">
    <location>
        <begin position="349"/>
        <end position="374"/>
    </location>
</feature>
<dbReference type="EMBL" id="JAPFFF010000037">
    <property type="protein sequence ID" value="KAK8842778.1"/>
    <property type="molecule type" value="Genomic_DNA"/>
</dbReference>
<accession>A0ABR2HAC2</accession>
<comment type="subcellular location">
    <subcellularLocation>
        <location evidence="6">Cell membrane</location>
        <topology evidence="6">Multi-pass membrane protein</topology>
    </subcellularLocation>
    <subcellularLocation>
        <location evidence="1">Membrane</location>
        <topology evidence="1">Multi-pass membrane protein</topology>
    </subcellularLocation>
</comment>
<evidence type="ECO:0000256" key="1">
    <source>
        <dbReference type="ARBA" id="ARBA00004141"/>
    </source>
</evidence>
<feature type="compositionally biased region" description="Low complexity" evidence="7">
    <location>
        <begin position="88"/>
        <end position="106"/>
    </location>
</feature>
<feature type="transmembrane region" description="Helical" evidence="6">
    <location>
        <begin position="287"/>
        <end position="304"/>
    </location>
</feature>
<dbReference type="PANTHER" id="PTHR12385">
    <property type="entry name" value="CHOLINE TRANSPORTER-LIKE (SLC FAMILY 44)"/>
    <property type="match status" value="1"/>
</dbReference>
<evidence type="ECO:0000256" key="6">
    <source>
        <dbReference type="RuleBase" id="RU368066"/>
    </source>
</evidence>
<proteinExistence type="inferred from homology"/>
<evidence type="ECO:0000256" key="4">
    <source>
        <dbReference type="ARBA" id="ARBA00022989"/>
    </source>
</evidence>
<feature type="transmembrane region" description="Helical" evidence="6">
    <location>
        <begin position="565"/>
        <end position="588"/>
    </location>
</feature>
<evidence type="ECO:0000256" key="5">
    <source>
        <dbReference type="ARBA" id="ARBA00023136"/>
    </source>
</evidence>
<feature type="transmembrane region" description="Helical" evidence="6">
    <location>
        <begin position="386"/>
        <end position="419"/>
    </location>
</feature>
<feature type="region of interest" description="Disordered" evidence="7">
    <location>
        <begin position="75"/>
        <end position="126"/>
    </location>
</feature>
<feature type="compositionally biased region" description="Basic and acidic residues" evidence="7">
    <location>
        <begin position="113"/>
        <end position="126"/>
    </location>
</feature>
<comment type="caution">
    <text evidence="8">The sequence shown here is derived from an EMBL/GenBank/DDBJ whole genome shotgun (WGS) entry which is preliminary data.</text>
</comment>
<gene>
    <name evidence="8" type="ORF">M9Y10_025643</name>
</gene>
<feature type="transmembrane region" description="Helical" evidence="6">
    <location>
        <begin position="254"/>
        <end position="275"/>
    </location>
</feature>
<evidence type="ECO:0000313" key="9">
    <source>
        <dbReference type="Proteomes" id="UP001470230"/>
    </source>
</evidence>
<feature type="transmembrane region" description="Helical" evidence="6">
    <location>
        <begin position="440"/>
        <end position="462"/>
    </location>
</feature>
<keyword evidence="9" id="KW-1185">Reference proteome</keyword>
<evidence type="ECO:0000256" key="7">
    <source>
        <dbReference type="SAM" id="MobiDB-lite"/>
    </source>
</evidence>
<evidence type="ECO:0000313" key="8">
    <source>
        <dbReference type="EMBL" id="KAK8842778.1"/>
    </source>
</evidence>
<evidence type="ECO:0000256" key="2">
    <source>
        <dbReference type="ARBA" id="ARBA00007168"/>
    </source>
</evidence>
<comment type="function">
    <text evidence="6">Choline transporter.</text>
</comment>
<comment type="similarity">
    <text evidence="2 6">Belongs to the CTL (choline transporter-like) family.</text>
</comment>
<name>A0ABR2HAC2_9EUKA</name>